<keyword evidence="12" id="KW-0406">Ion transport</keyword>
<evidence type="ECO:0000256" key="5">
    <source>
        <dbReference type="ARBA" id="ARBA00022692"/>
    </source>
</evidence>
<evidence type="ECO:0000256" key="3">
    <source>
        <dbReference type="ARBA" id="ARBA00022448"/>
    </source>
</evidence>
<dbReference type="InterPro" id="IPR017871">
    <property type="entry name" value="ABC_transporter-like_CS"/>
</dbReference>
<dbReference type="AlphaFoldDB" id="A0A067RAL4"/>
<dbReference type="CDD" id="cd03249">
    <property type="entry name" value="ABC_MTABC3_MDL1_MDL2"/>
    <property type="match status" value="1"/>
</dbReference>
<dbReference type="Gene3D" id="1.20.1560.10">
    <property type="entry name" value="ABC transporter type 1, transmembrane domain"/>
    <property type="match status" value="1"/>
</dbReference>
<dbReference type="SUPFAM" id="SSF52540">
    <property type="entry name" value="P-loop containing nucleoside triphosphate hydrolases"/>
    <property type="match status" value="1"/>
</dbReference>
<dbReference type="InterPro" id="IPR011527">
    <property type="entry name" value="ABC1_TM_dom"/>
</dbReference>
<accession>A0A067RAL4</accession>
<name>A0A067RAL4_ZOONE</name>
<dbReference type="FunFam" id="3.40.50.300:FF:000403">
    <property type="entry name" value="ATP-binding cassette sub-family B member 8, mitochondrial"/>
    <property type="match status" value="1"/>
</dbReference>
<dbReference type="GO" id="GO:0005524">
    <property type="term" value="F:ATP binding"/>
    <property type="evidence" value="ECO:0007669"/>
    <property type="project" value="UniProtKB-KW"/>
</dbReference>
<evidence type="ECO:0000256" key="7">
    <source>
        <dbReference type="ARBA" id="ARBA00022792"/>
    </source>
</evidence>
<evidence type="ECO:0000256" key="8">
    <source>
        <dbReference type="ARBA" id="ARBA00022840"/>
    </source>
</evidence>
<dbReference type="GO" id="GO:0015421">
    <property type="term" value="F:ABC-type oligopeptide transporter activity"/>
    <property type="evidence" value="ECO:0007669"/>
    <property type="project" value="TreeGrafter"/>
</dbReference>
<evidence type="ECO:0000256" key="1">
    <source>
        <dbReference type="ARBA" id="ARBA00004448"/>
    </source>
</evidence>
<dbReference type="InterPro" id="IPR039421">
    <property type="entry name" value="Type_1_exporter"/>
</dbReference>
<dbReference type="PROSITE" id="PS50929">
    <property type="entry name" value="ABC_TM1F"/>
    <property type="match status" value="1"/>
</dbReference>
<evidence type="ECO:0000256" key="6">
    <source>
        <dbReference type="ARBA" id="ARBA00022741"/>
    </source>
</evidence>
<dbReference type="PANTHER" id="PTHR43394:SF17">
    <property type="entry name" value="MITOCHONDRIAL POTASSIUM CHANNEL ATP-BINDING SUBUNIT"/>
    <property type="match status" value="1"/>
</dbReference>
<dbReference type="SMART" id="SM00382">
    <property type="entry name" value="AAA"/>
    <property type="match status" value="1"/>
</dbReference>
<feature type="transmembrane region" description="Helical" evidence="18">
    <location>
        <begin position="182"/>
        <end position="202"/>
    </location>
</feature>
<dbReference type="GO" id="GO:0006813">
    <property type="term" value="P:potassium ion transport"/>
    <property type="evidence" value="ECO:0007669"/>
    <property type="project" value="UniProtKB-KW"/>
</dbReference>
<evidence type="ECO:0000256" key="17">
    <source>
        <dbReference type="ARBA" id="ARBA00042968"/>
    </source>
</evidence>
<dbReference type="EMBL" id="KK852581">
    <property type="protein sequence ID" value="KDR20884.1"/>
    <property type="molecule type" value="Genomic_DNA"/>
</dbReference>
<reference evidence="21 22" key="1">
    <citation type="journal article" date="2014" name="Nat. Commun.">
        <title>Molecular traces of alternative social organization in a termite genome.</title>
        <authorList>
            <person name="Terrapon N."/>
            <person name="Li C."/>
            <person name="Robertson H.M."/>
            <person name="Ji L."/>
            <person name="Meng X."/>
            <person name="Booth W."/>
            <person name="Chen Z."/>
            <person name="Childers C.P."/>
            <person name="Glastad K.M."/>
            <person name="Gokhale K."/>
            <person name="Gowin J."/>
            <person name="Gronenberg W."/>
            <person name="Hermansen R.A."/>
            <person name="Hu H."/>
            <person name="Hunt B.G."/>
            <person name="Huylmans A.K."/>
            <person name="Khalil S.M."/>
            <person name="Mitchell R.D."/>
            <person name="Munoz-Torres M.C."/>
            <person name="Mustard J.A."/>
            <person name="Pan H."/>
            <person name="Reese J.T."/>
            <person name="Scharf M.E."/>
            <person name="Sun F."/>
            <person name="Vogel H."/>
            <person name="Xiao J."/>
            <person name="Yang W."/>
            <person name="Yang Z."/>
            <person name="Yang Z."/>
            <person name="Zhou J."/>
            <person name="Zhu J."/>
            <person name="Brent C.S."/>
            <person name="Elsik C.G."/>
            <person name="Goodisman M.A."/>
            <person name="Liberles D.A."/>
            <person name="Roe R.M."/>
            <person name="Vargo E.L."/>
            <person name="Vilcinskas A."/>
            <person name="Wang J."/>
            <person name="Bornberg-Bauer E."/>
            <person name="Korb J."/>
            <person name="Zhang G."/>
            <person name="Liebig J."/>
        </authorList>
    </citation>
    <scope>NUCLEOTIDE SEQUENCE [LARGE SCALE GENOMIC DNA]</scope>
    <source>
        <tissue evidence="21">Whole organism</tissue>
    </source>
</reference>
<keyword evidence="3" id="KW-0813">Transport</keyword>
<evidence type="ECO:0000313" key="22">
    <source>
        <dbReference type="Proteomes" id="UP000027135"/>
    </source>
</evidence>
<evidence type="ECO:0000256" key="16">
    <source>
        <dbReference type="ARBA" id="ARBA00041416"/>
    </source>
</evidence>
<evidence type="ECO:0000256" key="18">
    <source>
        <dbReference type="SAM" id="Phobius"/>
    </source>
</evidence>
<keyword evidence="10" id="KW-0630">Potassium</keyword>
<dbReference type="GO" id="GO:0090374">
    <property type="term" value="P:oligopeptide export from mitochondrion"/>
    <property type="evidence" value="ECO:0007669"/>
    <property type="project" value="TreeGrafter"/>
</dbReference>
<feature type="domain" description="ABC transmembrane type-1" evidence="20">
    <location>
        <begin position="131"/>
        <end position="420"/>
    </location>
</feature>
<evidence type="ECO:0000256" key="13">
    <source>
        <dbReference type="ARBA" id="ARBA00023128"/>
    </source>
</evidence>
<dbReference type="PANTHER" id="PTHR43394">
    <property type="entry name" value="ATP-DEPENDENT PERMEASE MDL1, MITOCHONDRIAL"/>
    <property type="match status" value="1"/>
</dbReference>
<evidence type="ECO:0000256" key="2">
    <source>
        <dbReference type="ARBA" id="ARBA00007577"/>
    </source>
</evidence>
<proteinExistence type="inferred from homology"/>
<keyword evidence="5 18" id="KW-0812">Transmembrane</keyword>
<dbReference type="InterPro" id="IPR027417">
    <property type="entry name" value="P-loop_NTPase"/>
</dbReference>
<feature type="domain" description="ABC transporter" evidence="19">
    <location>
        <begin position="455"/>
        <end position="692"/>
    </location>
</feature>
<dbReference type="InterPro" id="IPR003593">
    <property type="entry name" value="AAA+_ATPase"/>
</dbReference>
<dbReference type="InParanoid" id="A0A067RAL4"/>
<dbReference type="Gene3D" id="3.40.50.300">
    <property type="entry name" value="P-loop containing nucleotide triphosphate hydrolases"/>
    <property type="match status" value="1"/>
</dbReference>
<evidence type="ECO:0000313" key="21">
    <source>
        <dbReference type="EMBL" id="KDR20884.1"/>
    </source>
</evidence>
<dbReference type="CDD" id="cd18574">
    <property type="entry name" value="ABC_6TM_ABCB8_like"/>
    <property type="match status" value="1"/>
</dbReference>
<dbReference type="InterPro" id="IPR036640">
    <property type="entry name" value="ABC1_TM_sf"/>
</dbReference>
<feature type="transmembrane region" description="Helical" evidence="18">
    <location>
        <begin position="279"/>
        <end position="299"/>
    </location>
</feature>
<gene>
    <name evidence="21" type="ORF">L798_03255</name>
</gene>
<dbReference type="FunCoup" id="A0A067RAL4">
    <property type="interactions" value="114"/>
</dbReference>
<keyword evidence="14 18" id="KW-0472">Membrane</keyword>
<evidence type="ECO:0000256" key="12">
    <source>
        <dbReference type="ARBA" id="ARBA00023065"/>
    </source>
</evidence>
<protein>
    <recommendedName>
        <fullName evidence="15">Mitochondrial potassium channel ATP-binding subunit</fullName>
    </recommendedName>
    <alternativeName>
        <fullName evidence="17">ATP-binding cassette sub-family B member 8, mitochondrial</fullName>
    </alternativeName>
    <alternativeName>
        <fullName evidence="16">Mitochondrial sulfonylurea-receptor</fullName>
    </alternativeName>
</protein>
<dbReference type="OMA" id="MTWLGER"/>
<comment type="subcellular location">
    <subcellularLocation>
        <location evidence="1">Mitochondrion inner membrane</location>
        <topology evidence="1">Multi-pass membrane protein</topology>
    </subcellularLocation>
</comment>
<dbReference type="Proteomes" id="UP000027135">
    <property type="component" value="Unassembled WGS sequence"/>
</dbReference>
<dbReference type="OrthoDB" id="6500128at2759"/>
<evidence type="ECO:0000259" key="20">
    <source>
        <dbReference type="PROSITE" id="PS50929"/>
    </source>
</evidence>
<sequence>MWRFSKLYQPTNGIFCRYAADVWCNKPLATTLRLIKEHLKVDTQTLHHCTKRPPLSVNGYRKPRYLLYKLCFGVGTVWGVKTCAGSILASCHTSQTSRISGLKFEENFEVDPKFDWNKFFALLWPHIYYLLAAIAGALVVAVLNIEIPRLLGSVINVVAKFAQNGGSALFREQVKLPVFRLVFLYVSQACFTFMYIYILSCVGEKVATQLKQELFESIMKQDIAFFDRQRTGELVNRLTSDIQDFKSAFKLCISQGLRSIAQIIGCGASLFLISPQMTWTMLLIVPTVIVTGTVLGSMLRKLSRDAQAQAAKATSVGEEAISNVRTVRAFAMESQECELFRQQCDEASHLNQHLGFGIGLFQAGTNLFLNGMVLATLYLGGYLVSNRQVSPGDLMSFLVATQTIQRSLTQLSLLFGQMVKGLGAGARVFEFINLESSMPVTGGKKIPHHSLIGDVSFNDVTFAYPTRPQQVVLKNFNLHIPAGKTVAIVGSSGNGKSTVAALLERFYDVDEGSVTVSGVDIRELDPSWLRGNCIGFINQEPVLFASSVMENIRYGKPSASDSEVIEAAKLANADEFIQNFPEGYSTLVGERGVTVSGGQKQRIAIARALLKNPSILILDEATSALDAESEKIVQTSLDNVSKGRTVLVIAHRLSTVQNADMIVVLHNGVVVEMGTHDFLKVQRGFYWNLIRQQEMSENISRALG</sequence>
<comment type="similarity">
    <text evidence="2">Belongs to the ABC transporter superfamily. ABCB family. Multidrug resistance exporter (TC 3.A.1.201) subfamily.</text>
</comment>
<evidence type="ECO:0000256" key="14">
    <source>
        <dbReference type="ARBA" id="ARBA00023136"/>
    </source>
</evidence>
<keyword evidence="7" id="KW-0999">Mitochondrion inner membrane</keyword>
<evidence type="ECO:0000256" key="15">
    <source>
        <dbReference type="ARBA" id="ARBA00040439"/>
    </source>
</evidence>
<dbReference type="InterPro" id="IPR003439">
    <property type="entry name" value="ABC_transporter-like_ATP-bd"/>
</dbReference>
<dbReference type="GO" id="GO:0005743">
    <property type="term" value="C:mitochondrial inner membrane"/>
    <property type="evidence" value="ECO:0007669"/>
    <property type="project" value="UniProtKB-SubCell"/>
</dbReference>
<feature type="transmembrane region" description="Helical" evidence="18">
    <location>
        <begin position="367"/>
        <end position="385"/>
    </location>
</feature>
<evidence type="ECO:0000256" key="11">
    <source>
        <dbReference type="ARBA" id="ARBA00022989"/>
    </source>
</evidence>
<organism evidence="21 22">
    <name type="scientific">Zootermopsis nevadensis</name>
    <name type="common">Dampwood termite</name>
    <dbReference type="NCBI Taxonomy" id="136037"/>
    <lineage>
        <taxon>Eukaryota</taxon>
        <taxon>Metazoa</taxon>
        <taxon>Ecdysozoa</taxon>
        <taxon>Arthropoda</taxon>
        <taxon>Hexapoda</taxon>
        <taxon>Insecta</taxon>
        <taxon>Pterygota</taxon>
        <taxon>Neoptera</taxon>
        <taxon>Polyneoptera</taxon>
        <taxon>Dictyoptera</taxon>
        <taxon>Blattodea</taxon>
        <taxon>Blattoidea</taxon>
        <taxon>Termitoidae</taxon>
        <taxon>Termopsidae</taxon>
        <taxon>Zootermopsis</taxon>
    </lineage>
</organism>
<dbReference type="GO" id="GO:0016887">
    <property type="term" value="F:ATP hydrolysis activity"/>
    <property type="evidence" value="ECO:0007669"/>
    <property type="project" value="InterPro"/>
</dbReference>
<keyword evidence="8 21" id="KW-0067">ATP-binding</keyword>
<dbReference type="SUPFAM" id="SSF90123">
    <property type="entry name" value="ABC transporter transmembrane region"/>
    <property type="match status" value="1"/>
</dbReference>
<dbReference type="STRING" id="136037.A0A067RAL4"/>
<keyword evidence="13" id="KW-0496">Mitochondrion</keyword>
<evidence type="ECO:0000256" key="9">
    <source>
        <dbReference type="ARBA" id="ARBA00022946"/>
    </source>
</evidence>
<feature type="transmembrane region" description="Helical" evidence="18">
    <location>
        <begin position="127"/>
        <end position="145"/>
    </location>
</feature>
<keyword evidence="6" id="KW-0547">Nucleotide-binding</keyword>
<evidence type="ECO:0000256" key="4">
    <source>
        <dbReference type="ARBA" id="ARBA00022538"/>
    </source>
</evidence>
<evidence type="ECO:0000256" key="10">
    <source>
        <dbReference type="ARBA" id="ARBA00022958"/>
    </source>
</evidence>
<dbReference type="PROSITE" id="PS50893">
    <property type="entry name" value="ABC_TRANSPORTER_2"/>
    <property type="match status" value="1"/>
</dbReference>
<dbReference type="FunFam" id="1.20.1560.10:FF:000195">
    <property type="entry name" value="AGAP006273-PA-like protein"/>
    <property type="match status" value="1"/>
</dbReference>
<dbReference type="eggNOG" id="KOG0058">
    <property type="taxonomic scope" value="Eukaryota"/>
</dbReference>
<keyword evidence="22" id="KW-1185">Reference proteome</keyword>
<keyword evidence="11 18" id="KW-1133">Transmembrane helix</keyword>
<keyword evidence="9" id="KW-0809">Transit peptide</keyword>
<dbReference type="Pfam" id="PF00664">
    <property type="entry name" value="ABC_membrane"/>
    <property type="match status" value="1"/>
</dbReference>
<dbReference type="Pfam" id="PF00005">
    <property type="entry name" value="ABC_tran"/>
    <property type="match status" value="1"/>
</dbReference>
<keyword evidence="4" id="KW-0633">Potassium transport</keyword>
<dbReference type="PROSITE" id="PS00211">
    <property type="entry name" value="ABC_TRANSPORTER_1"/>
    <property type="match status" value="1"/>
</dbReference>
<evidence type="ECO:0000259" key="19">
    <source>
        <dbReference type="PROSITE" id="PS50893"/>
    </source>
</evidence>